<accession>A0A9Q0RND2</accession>
<comment type="caution">
    <text evidence="2">The sequence shown here is derived from an EMBL/GenBank/DDBJ whole genome shotgun (WGS) entry which is preliminary data.</text>
</comment>
<organism evidence="2 3">
    <name type="scientific">Blomia tropicalis</name>
    <name type="common">Mite</name>
    <dbReference type="NCBI Taxonomy" id="40697"/>
    <lineage>
        <taxon>Eukaryota</taxon>
        <taxon>Metazoa</taxon>
        <taxon>Ecdysozoa</taxon>
        <taxon>Arthropoda</taxon>
        <taxon>Chelicerata</taxon>
        <taxon>Arachnida</taxon>
        <taxon>Acari</taxon>
        <taxon>Acariformes</taxon>
        <taxon>Sarcoptiformes</taxon>
        <taxon>Astigmata</taxon>
        <taxon>Glycyphagoidea</taxon>
        <taxon>Echimyopodidae</taxon>
        <taxon>Blomia</taxon>
    </lineage>
</organism>
<evidence type="ECO:0000313" key="3">
    <source>
        <dbReference type="Proteomes" id="UP001142055"/>
    </source>
</evidence>
<reference evidence="2" key="1">
    <citation type="submission" date="2022-12" db="EMBL/GenBank/DDBJ databases">
        <title>Genome assemblies of Blomia tropicalis.</title>
        <authorList>
            <person name="Cui Y."/>
        </authorList>
    </citation>
    <scope>NUCLEOTIDE SEQUENCE</scope>
    <source>
        <tissue evidence="2">Adult mites</tissue>
    </source>
</reference>
<keyword evidence="3" id="KW-1185">Reference proteome</keyword>
<protein>
    <submittedName>
        <fullName evidence="2">Uncharacterized protein</fullName>
    </submittedName>
</protein>
<feature type="region of interest" description="Disordered" evidence="1">
    <location>
        <begin position="338"/>
        <end position="389"/>
    </location>
</feature>
<dbReference type="AlphaFoldDB" id="A0A9Q0RND2"/>
<gene>
    <name evidence="2" type="ORF">RDWZM_006247</name>
</gene>
<dbReference type="EMBL" id="JAPWDV010000002">
    <property type="protein sequence ID" value="KAJ6220435.1"/>
    <property type="molecule type" value="Genomic_DNA"/>
</dbReference>
<name>A0A9Q0RND2_BLOTA</name>
<sequence>MSRICDHFYQQYCGDKENPIIPVAQESIIKLLQERKEIRSMIRFKPSFKIDQSSIVVEQFDNNQQLISCQNSNLKRNNEPTYPPIKRLDNKSTPIKMKPCVEIDESSNDFSDHDFHIDLNSLINKNPKVKDKKKLPDNFESEGNQVKPIKKMSDDIDVILLSDDETFHTPPNVCSDNRLSSSSIIDPTILDDLNNMSDYEFDEFNINEGQFVQNTSNDNNGDVLSSSIIGSSSEQLLNAALAANTSVVEMNLNQSITDDSSKSYSSTPRDMSVNCNKKTKTSTTKNGVQRRVLSTNMNDGNNVDAFEIIDVDDDYENDDPFIPDFVDEQFEDEVWENYSRRGSTSGNPYRGGKNRTNFRTRGTRRVYSRKKSTPKKGCYNSRGKSKYFN</sequence>
<evidence type="ECO:0000256" key="1">
    <source>
        <dbReference type="SAM" id="MobiDB-lite"/>
    </source>
</evidence>
<evidence type="ECO:0000313" key="2">
    <source>
        <dbReference type="EMBL" id="KAJ6220435.1"/>
    </source>
</evidence>
<dbReference type="Proteomes" id="UP001142055">
    <property type="component" value="Chromosome 2"/>
</dbReference>
<proteinExistence type="predicted"/>
<feature type="compositionally biased region" description="Basic residues" evidence="1">
    <location>
        <begin position="352"/>
        <end position="374"/>
    </location>
</feature>